<dbReference type="PANTHER" id="PTHR34823">
    <property type="entry name" value="GLCNAC-BINDING PROTEIN A"/>
    <property type="match status" value="1"/>
</dbReference>
<keyword evidence="6" id="KW-1185">Reference proteome</keyword>
<sequence>MRQTGHIPRTTRRTRTARTARRSPARLLASLFAFALALPLTIVMTSASSAGAHGWITSPPSRQDHCATGRVTGCDGLQYEPQSVEAPKGSRLCSGGTRWTFLDDDSRNWPVTQVSSTVTFQWRLTAAHSTSTWDYYVDGVLFKRFDQGGTRPPSNISHTLSGLPSGKHKILAVWNVADTANAFYNCVDIQVGSGGGDGGGDDGGTPTPPAECASSPAWDRSTAYTGGRTVTHRDHAWRAAWWTRGEEPGVSGVWRDLGAC</sequence>
<feature type="compositionally biased region" description="Basic residues" evidence="3">
    <location>
        <begin position="9"/>
        <end position="21"/>
    </location>
</feature>
<evidence type="ECO:0000313" key="6">
    <source>
        <dbReference type="Proteomes" id="UP000198928"/>
    </source>
</evidence>
<dbReference type="InterPro" id="IPR014756">
    <property type="entry name" value="Ig_E-set"/>
</dbReference>
<dbReference type="Proteomes" id="UP000198928">
    <property type="component" value="Unassembled WGS sequence"/>
</dbReference>
<dbReference type="SMART" id="SM00495">
    <property type="entry name" value="ChtBD3"/>
    <property type="match status" value="1"/>
</dbReference>
<protein>
    <submittedName>
        <fullName evidence="5">Chitinase/chitin-binding protein</fullName>
    </submittedName>
</protein>
<dbReference type="InterPro" id="IPR036573">
    <property type="entry name" value="CBM_sf_5/12"/>
</dbReference>
<gene>
    <name evidence="5" type="ORF">SAMN05192584_105123</name>
</gene>
<evidence type="ECO:0000259" key="4">
    <source>
        <dbReference type="SMART" id="SM00495"/>
    </source>
</evidence>
<dbReference type="InterPro" id="IPR004302">
    <property type="entry name" value="Cellulose/chitin-bd_N"/>
</dbReference>
<proteinExistence type="predicted"/>
<name>A0A1I3YM74_9ACTN</name>
<organism evidence="5 6">
    <name type="scientific">Streptomyces pini</name>
    <dbReference type="NCBI Taxonomy" id="1520580"/>
    <lineage>
        <taxon>Bacteria</taxon>
        <taxon>Bacillati</taxon>
        <taxon>Actinomycetota</taxon>
        <taxon>Actinomycetes</taxon>
        <taxon>Kitasatosporales</taxon>
        <taxon>Streptomycetaceae</taxon>
        <taxon>Streptomyces</taxon>
    </lineage>
</organism>
<dbReference type="GO" id="GO:0030246">
    <property type="term" value="F:carbohydrate binding"/>
    <property type="evidence" value="ECO:0007669"/>
    <property type="project" value="InterPro"/>
</dbReference>
<reference evidence="6" key="1">
    <citation type="submission" date="2016-10" db="EMBL/GenBank/DDBJ databases">
        <authorList>
            <person name="Varghese N."/>
            <person name="Submissions S."/>
        </authorList>
    </citation>
    <scope>NUCLEOTIDE SEQUENCE [LARGE SCALE GENOMIC DNA]</scope>
    <source>
        <strain evidence="6">PL19</strain>
    </source>
</reference>
<dbReference type="InterPro" id="IPR003610">
    <property type="entry name" value="CBM5/12"/>
</dbReference>
<dbReference type="PANTHER" id="PTHR34823:SF1">
    <property type="entry name" value="CHITIN-BINDING TYPE-4 DOMAIN-CONTAINING PROTEIN"/>
    <property type="match status" value="1"/>
</dbReference>
<dbReference type="Gene3D" id="2.10.10.20">
    <property type="entry name" value="Carbohydrate-binding module superfamily 5/12"/>
    <property type="match status" value="1"/>
</dbReference>
<dbReference type="CDD" id="cd21177">
    <property type="entry name" value="LPMO_AA10"/>
    <property type="match status" value="1"/>
</dbReference>
<dbReference type="Gene3D" id="2.70.50.50">
    <property type="entry name" value="chitin-binding protein cbp21"/>
    <property type="match status" value="1"/>
</dbReference>
<dbReference type="Pfam" id="PF03067">
    <property type="entry name" value="LPMO_10"/>
    <property type="match status" value="1"/>
</dbReference>
<dbReference type="Pfam" id="PF02839">
    <property type="entry name" value="CBM_5_12"/>
    <property type="match status" value="1"/>
</dbReference>
<dbReference type="GO" id="GO:0005576">
    <property type="term" value="C:extracellular region"/>
    <property type="evidence" value="ECO:0007669"/>
    <property type="project" value="InterPro"/>
</dbReference>
<dbReference type="GO" id="GO:0005975">
    <property type="term" value="P:carbohydrate metabolic process"/>
    <property type="evidence" value="ECO:0007669"/>
    <property type="project" value="InterPro"/>
</dbReference>
<dbReference type="SUPFAM" id="SSF51055">
    <property type="entry name" value="Carbohydrate binding domain"/>
    <property type="match status" value="1"/>
</dbReference>
<evidence type="ECO:0000256" key="2">
    <source>
        <dbReference type="ARBA" id="ARBA00022801"/>
    </source>
</evidence>
<keyword evidence="1" id="KW-0732">Signal</keyword>
<feature type="region of interest" description="Disordered" evidence="3">
    <location>
        <begin position="195"/>
        <end position="224"/>
    </location>
</feature>
<keyword evidence="2" id="KW-0378">Hydrolase</keyword>
<dbReference type="CDD" id="cd12215">
    <property type="entry name" value="ChiC_BD"/>
    <property type="match status" value="1"/>
</dbReference>
<dbReference type="EMBL" id="FOSG01000005">
    <property type="protein sequence ID" value="SFK32932.1"/>
    <property type="molecule type" value="Genomic_DNA"/>
</dbReference>
<dbReference type="InterPro" id="IPR051024">
    <property type="entry name" value="GlcNAc_Chitin_IntDeg"/>
</dbReference>
<feature type="domain" description="Chitin-binding type-3" evidence="4">
    <location>
        <begin position="215"/>
        <end position="257"/>
    </location>
</feature>
<dbReference type="GO" id="GO:0004553">
    <property type="term" value="F:hydrolase activity, hydrolyzing O-glycosyl compounds"/>
    <property type="evidence" value="ECO:0007669"/>
    <property type="project" value="InterPro"/>
</dbReference>
<evidence type="ECO:0000313" key="5">
    <source>
        <dbReference type="EMBL" id="SFK32932.1"/>
    </source>
</evidence>
<evidence type="ECO:0000256" key="3">
    <source>
        <dbReference type="SAM" id="MobiDB-lite"/>
    </source>
</evidence>
<dbReference type="SUPFAM" id="SSF81296">
    <property type="entry name" value="E set domains"/>
    <property type="match status" value="1"/>
</dbReference>
<dbReference type="AlphaFoldDB" id="A0A1I3YM74"/>
<evidence type="ECO:0000256" key="1">
    <source>
        <dbReference type="ARBA" id="ARBA00022729"/>
    </source>
</evidence>
<accession>A0A1I3YM74</accession>
<feature type="region of interest" description="Disordered" evidence="3">
    <location>
        <begin position="1"/>
        <end position="21"/>
    </location>
</feature>